<dbReference type="AlphaFoldDB" id="A0AAD1D6F1"/>
<keyword evidence="1" id="KW-0472">Membrane</keyword>
<accession>A0AAD1D6F1</accession>
<feature type="transmembrane region" description="Helical" evidence="1">
    <location>
        <begin position="12"/>
        <end position="33"/>
    </location>
</feature>
<organism evidence="2 4">
    <name type="scientific">Sphingosinicella microcystinivorans</name>
    <dbReference type="NCBI Taxonomy" id="335406"/>
    <lineage>
        <taxon>Bacteria</taxon>
        <taxon>Pseudomonadati</taxon>
        <taxon>Pseudomonadota</taxon>
        <taxon>Alphaproteobacteria</taxon>
        <taxon>Sphingomonadales</taxon>
        <taxon>Sphingosinicellaceae</taxon>
        <taxon>Sphingosinicella</taxon>
    </lineage>
</organism>
<evidence type="ECO:0000313" key="2">
    <source>
        <dbReference type="EMBL" id="BBE34732.1"/>
    </source>
</evidence>
<proteinExistence type="predicted"/>
<dbReference type="KEGG" id="smic:SmB9_23900"/>
<feature type="transmembrane region" description="Helical" evidence="1">
    <location>
        <begin position="45"/>
        <end position="64"/>
    </location>
</feature>
<gene>
    <name evidence="3" type="ORF">DFR51_1317</name>
    <name evidence="2" type="ORF">SmB9_23900</name>
</gene>
<keyword evidence="5" id="KW-1185">Reference proteome</keyword>
<protein>
    <submittedName>
        <fullName evidence="2">Uncharacterized protein</fullName>
    </submittedName>
</protein>
<dbReference type="Proteomes" id="UP000275727">
    <property type="component" value="Chromosome"/>
</dbReference>
<reference evidence="2 4" key="1">
    <citation type="submission" date="2018-06" db="EMBL/GenBank/DDBJ databases">
        <title>Complete Genome Sequence of the Microcystin-Degrading Bacterium Sphingosinicella microcystinivorans Strain B-9.</title>
        <authorList>
            <person name="Jin H."/>
            <person name="Nishizawa T."/>
            <person name="Guo Y."/>
            <person name="Nishizawa A."/>
            <person name="Park H."/>
            <person name="Kato H."/>
            <person name="Tsuji K."/>
            <person name="Harada K."/>
        </authorList>
    </citation>
    <scope>NUCLEOTIDE SEQUENCE [LARGE SCALE GENOMIC DNA]</scope>
    <source>
        <strain evidence="2 4">B9</strain>
    </source>
</reference>
<dbReference type="EMBL" id="AP018711">
    <property type="protein sequence ID" value="BBE34732.1"/>
    <property type="molecule type" value="Genomic_DNA"/>
</dbReference>
<reference evidence="3 5" key="2">
    <citation type="submission" date="2018-10" db="EMBL/GenBank/DDBJ databases">
        <title>Genomic Encyclopedia of Type Strains, Phase IV (KMG-IV): sequencing the most valuable type-strain genomes for metagenomic binning, comparative biology and taxonomic classification.</title>
        <authorList>
            <person name="Goeker M."/>
        </authorList>
    </citation>
    <scope>NUCLEOTIDE SEQUENCE [LARGE SCALE GENOMIC DNA]</scope>
    <source>
        <strain evidence="3 5">DSM 19791</strain>
    </source>
</reference>
<keyword evidence="1" id="KW-0812">Transmembrane</keyword>
<evidence type="ECO:0000313" key="5">
    <source>
        <dbReference type="Proteomes" id="UP000276029"/>
    </source>
</evidence>
<sequence>MRSKLHHAKKAVSFGLTLKATIGMSLATLALFGVTVPEFGIEPTIAGQGVAATVGGILGAVLALKG</sequence>
<keyword evidence="1" id="KW-1133">Transmembrane helix</keyword>
<evidence type="ECO:0000256" key="1">
    <source>
        <dbReference type="SAM" id="Phobius"/>
    </source>
</evidence>
<name>A0AAD1D6F1_SPHMI</name>
<dbReference type="Proteomes" id="UP000276029">
    <property type="component" value="Unassembled WGS sequence"/>
</dbReference>
<dbReference type="EMBL" id="RBWX01000007">
    <property type="protein sequence ID" value="RKS91748.1"/>
    <property type="molecule type" value="Genomic_DNA"/>
</dbReference>
<evidence type="ECO:0000313" key="4">
    <source>
        <dbReference type="Proteomes" id="UP000275727"/>
    </source>
</evidence>
<evidence type="ECO:0000313" key="3">
    <source>
        <dbReference type="EMBL" id="RKS91748.1"/>
    </source>
</evidence>